<dbReference type="EMBL" id="CAJVQC010108910">
    <property type="protein sequence ID" value="CAG8834354.1"/>
    <property type="molecule type" value="Genomic_DNA"/>
</dbReference>
<protein>
    <submittedName>
        <fullName evidence="1">23105_t:CDS:1</fullName>
    </submittedName>
</protein>
<name>A0ACA9SEU6_9GLOM</name>
<dbReference type="Proteomes" id="UP000789920">
    <property type="component" value="Unassembled WGS sequence"/>
</dbReference>
<feature type="non-terminal residue" evidence="1">
    <location>
        <position position="1"/>
    </location>
</feature>
<comment type="caution">
    <text evidence="1">The sequence shown here is derived from an EMBL/GenBank/DDBJ whole genome shotgun (WGS) entry which is preliminary data.</text>
</comment>
<evidence type="ECO:0000313" key="2">
    <source>
        <dbReference type="Proteomes" id="UP000789920"/>
    </source>
</evidence>
<sequence length="171" mass="20403">DPNPKEDLTHRYCLKYYSPEIHKPKPTKSGKLLEYNPEIIAIKDNTSDINTKEEFNRFSGSEAEEEHKEIWKMINYMYRQMCRQKKQMGIISEVLVDHKYHIEALQKKSGISQKSNTLQTKDQWINYLKETVQQLVDTVNKHNQHIEDLEQENKNLKRKLSNLQKDHYQNG</sequence>
<organism evidence="1 2">
    <name type="scientific">Racocetra persica</name>
    <dbReference type="NCBI Taxonomy" id="160502"/>
    <lineage>
        <taxon>Eukaryota</taxon>
        <taxon>Fungi</taxon>
        <taxon>Fungi incertae sedis</taxon>
        <taxon>Mucoromycota</taxon>
        <taxon>Glomeromycotina</taxon>
        <taxon>Glomeromycetes</taxon>
        <taxon>Diversisporales</taxon>
        <taxon>Gigasporaceae</taxon>
        <taxon>Racocetra</taxon>
    </lineage>
</organism>
<accession>A0ACA9SEU6</accession>
<keyword evidence="2" id="KW-1185">Reference proteome</keyword>
<gene>
    <name evidence="1" type="ORF">RPERSI_LOCUS29174</name>
</gene>
<reference evidence="1" key="1">
    <citation type="submission" date="2021-06" db="EMBL/GenBank/DDBJ databases">
        <authorList>
            <person name="Kallberg Y."/>
            <person name="Tangrot J."/>
            <person name="Rosling A."/>
        </authorList>
    </citation>
    <scope>NUCLEOTIDE SEQUENCE</scope>
    <source>
        <strain evidence="1">MA461A</strain>
    </source>
</reference>
<evidence type="ECO:0000313" key="1">
    <source>
        <dbReference type="EMBL" id="CAG8834354.1"/>
    </source>
</evidence>
<proteinExistence type="predicted"/>